<sequence length="104" mass="11896">MEVRATAYNSVRWQTDKDSNITAWGDTLKPGMMALAISRDLLDSGLHHGMEVTIDGLEGKYVILDKMKNKWTKKIDIYMGKDVARAREWGNQKVTIRWVPNDSI</sequence>
<reference evidence="2" key="1">
    <citation type="journal article" date="2019" name="Int. J. Syst. Evol. Microbiol.">
        <title>The Global Catalogue of Microorganisms (GCM) 10K type strain sequencing project: providing services to taxonomists for standard genome sequencing and annotation.</title>
        <authorList>
            <consortium name="The Broad Institute Genomics Platform"/>
            <consortium name="The Broad Institute Genome Sequencing Center for Infectious Disease"/>
            <person name="Wu L."/>
            <person name="Ma J."/>
        </authorList>
    </citation>
    <scope>NUCLEOTIDE SEQUENCE [LARGE SCALE GENOMIC DNA]</scope>
    <source>
        <strain evidence="2">JCM 16112</strain>
    </source>
</reference>
<proteinExistence type="predicted"/>
<evidence type="ECO:0000313" key="2">
    <source>
        <dbReference type="Proteomes" id="UP001500469"/>
    </source>
</evidence>
<keyword evidence="2" id="KW-1185">Reference proteome</keyword>
<dbReference type="Proteomes" id="UP001500469">
    <property type="component" value="Unassembled WGS sequence"/>
</dbReference>
<gene>
    <name evidence="1" type="ORF">GCM10009119_41850</name>
</gene>
<evidence type="ECO:0000313" key="1">
    <source>
        <dbReference type="EMBL" id="GAA0881215.1"/>
    </source>
</evidence>
<name>A0ABN1N5R4_9BACT</name>
<comment type="caution">
    <text evidence="1">The sequence shown here is derived from an EMBL/GenBank/DDBJ whole genome shotgun (WGS) entry which is preliminary data.</text>
</comment>
<organism evidence="1 2">
    <name type="scientific">Algoriphagus jejuensis</name>
    <dbReference type="NCBI Taxonomy" id="419934"/>
    <lineage>
        <taxon>Bacteria</taxon>
        <taxon>Pseudomonadati</taxon>
        <taxon>Bacteroidota</taxon>
        <taxon>Cytophagia</taxon>
        <taxon>Cytophagales</taxon>
        <taxon>Cyclobacteriaceae</taxon>
        <taxon>Algoriphagus</taxon>
    </lineage>
</organism>
<dbReference type="CDD" id="cd22784">
    <property type="entry name" value="DPBB_MltA_YuiC-like"/>
    <property type="match status" value="1"/>
</dbReference>
<accession>A0ABN1N5R4</accession>
<protein>
    <submittedName>
        <fullName evidence="1">3D domain-containing protein</fullName>
    </submittedName>
</protein>
<dbReference type="EMBL" id="BAAAFI010000049">
    <property type="protein sequence ID" value="GAA0881215.1"/>
    <property type="molecule type" value="Genomic_DNA"/>
</dbReference>